<protein>
    <submittedName>
        <fullName evidence="1">Uncharacterized protein</fullName>
    </submittedName>
</protein>
<dbReference type="AlphaFoldDB" id="A0A6H5HTV1"/>
<reference evidence="1 2" key="1">
    <citation type="submission" date="2020-02" db="EMBL/GenBank/DDBJ databases">
        <authorList>
            <person name="Ferguson B K."/>
        </authorList>
    </citation>
    <scope>NUCLEOTIDE SEQUENCE [LARGE SCALE GENOMIC DNA]</scope>
</reference>
<evidence type="ECO:0000313" key="1">
    <source>
        <dbReference type="EMBL" id="CAB0028861.1"/>
    </source>
</evidence>
<dbReference type="Proteomes" id="UP000479190">
    <property type="component" value="Unassembled WGS sequence"/>
</dbReference>
<gene>
    <name evidence="1" type="ORF">TBRA_LOCUS976</name>
</gene>
<sequence>MRSKKTKYHTIDKGKNFNNDKYKCTEHMTRVRNDGRSSFTMDAWPSCDGVVSQPCRGAAIYDPDPERTTTPWARRRRPTMTATATTETVATPQRLSVRRRGPWTRHVGQRGIEVRRGGLRLRISERGRKQDAPKTICPSRRVFQMATTSHAPNVYQKPRAGTRSTRHCGETEDRGRPVLHLLVHADRHTPGAPV</sequence>
<name>A0A6H5HTV1_9HYME</name>
<evidence type="ECO:0000313" key="2">
    <source>
        <dbReference type="Proteomes" id="UP000479190"/>
    </source>
</evidence>
<organism evidence="1 2">
    <name type="scientific">Trichogramma brassicae</name>
    <dbReference type="NCBI Taxonomy" id="86971"/>
    <lineage>
        <taxon>Eukaryota</taxon>
        <taxon>Metazoa</taxon>
        <taxon>Ecdysozoa</taxon>
        <taxon>Arthropoda</taxon>
        <taxon>Hexapoda</taxon>
        <taxon>Insecta</taxon>
        <taxon>Pterygota</taxon>
        <taxon>Neoptera</taxon>
        <taxon>Endopterygota</taxon>
        <taxon>Hymenoptera</taxon>
        <taxon>Apocrita</taxon>
        <taxon>Proctotrupomorpha</taxon>
        <taxon>Chalcidoidea</taxon>
        <taxon>Trichogrammatidae</taxon>
        <taxon>Trichogramma</taxon>
    </lineage>
</organism>
<proteinExistence type="predicted"/>
<dbReference type="EMBL" id="CADCXV010000211">
    <property type="protein sequence ID" value="CAB0028861.1"/>
    <property type="molecule type" value="Genomic_DNA"/>
</dbReference>
<accession>A0A6H5HTV1</accession>
<keyword evidence="2" id="KW-1185">Reference proteome</keyword>